<dbReference type="AlphaFoldDB" id="A0A9X3C4H5"/>
<accession>A0A9X3C4H5</accession>
<organism evidence="1 2">
    <name type="scientific">Flavobacterium shii</name>
    <dbReference type="NCBI Taxonomy" id="2987687"/>
    <lineage>
        <taxon>Bacteria</taxon>
        <taxon>Pseudomonadati</taxon>
        <taxon>Bacteroidota</taxon>
        <taxon>Flavobacteriia</taxon>
        <taxon>Flavobacteriales</taxon>
        <taxon>Flavobacteriaceae</taxon>
        <taxon>Flavobacterium</taxon>
    </lineage>
</organism>
<dbReference type="Proteomes" id="UP001151079">
    <property type="component" value="Unassembled WGS sequence"/>
</dbReference>
<reference evidence="1" key="1">
    <citation type="submission" date="2022-10" db="EMBL/GenBank/DDBJ databases">
        <title>Two novel species of Flavobacterium.</title>
        <authorList>
            <person name="Liu Q."/>
            <person name="Xin Y.-H."/>
        </authorList>
    </citation>
    <scope>NUCLEOTIDE SEQUENCE</scope>
    <source>
        <strain evidence="1">LS1R49</strain>
    </source>
</reference>
<dbReference type="EMBL" id="JAOZEW010000007">
    <property type="protein sequence ID" value="MCV9927764.1"/>
    <property type="molecule type" value="Genomic_DNA"/>
</dbReference>
<sequence>MNYLRIFLFGVILLVSSLSNGQEILKFQQKDKTQIQINPINNFEKLEITTSRNNKIQVIDSIETSITDKQTQIAIEDYNFDGYHDFACYHLDDGMGVYTIYQIFIYNPENGLFKKLRQSSKFAPECDEFCDIQINKKKKTLQSSCRGGARWHTDIWKFDKNKNLILLKK</sequence>
<gene>
    <name evidence="1" type="ORF">OIU83_08885</name>
</gene>
<keyword evidence="2" id="KW-1185">Reference proteome</keyword>
<evidence type="ECO:0000313" key="1">
    <source>
        <dbReference type="EMBL" id="MCV9927764.1"/>
    </source>
</evidence>
<dbReference type="InterPro" id="IPR058087">
    <property type="entry name" value="XAC2610_dom"/>
</dbReference>
<protein>
    <submittedName>
        <fullName evidence="1">Uncharacterized protein</fullName>
    </submittedName>
</protein>
<comment type="caution">
    <text evidence="1">The sequence shown here is derived from an EMBL/GenBank/DDBJ whole genome shotgun (WGS) entry which is preliminary data.</text>
</comment>
<proteinExistence type="predicted"/>
<evidence type="ECO:0000313" key="2">
    <source>
        <dbReference type="Proteomes" id="UP001151079"/>
    </source>
</evidence>
<name>A0A9X3C4H5_9FLAO</name>
<dbReference type="RefSeq" id="WP_264205899.1">
    <property type="nucleotide sequence ID" value="NZ_JAOZEW010000007.1"/>
</dbReference>
<dbReference type="NCBIfam" id="NF047539">
    <property type="entry name" value="XAC2610_fam"/>
    <property type="match status" value="1"/>
</dbReference>